<dbReference type="Pfam" id="PF13639">
    <property type="entry name" value="zf-RING_2"/>
    <property type="match status" value="1"/>
</dbReference>
<evidence type="ECO:0000256" key="9">
    <source>
        <dbReference type="SAM" id="MobiDB-lite"/>
    </source>
</evidence>
<dbReference type="AlphaFoldDB" id="A0A6A3BJ89"/>
<dbReference type="PANTHER" id="PTHR15710:SF132">
    <property type="entry name" value="E3 UBIQUITIN-PROTEIN LIGASE MPSR1"/>
    <property type="match status" value="1"/>
</dbReference>
<evidence type="ECO:0000256" key="8">
    <source>
        <dbReference type="PROSITE-ProRule" id="PRU00175"/>
    </source>
</evidence>
<dbReference type="GO" id="GO:0016757">
    <property type="term" value="F:glycosyltransferase activity"/>
    <property type="evidence" value="ECO:0007669"/>
    <property type="project" value="UniProtKB-KW"/>
</dbReference>
<evidence type="ECO:0000256" key="7">
    <source>
        <dbReference type="ARBA" id="ARBA00022833"/>
    </source>
</evidence>
<dbReference type="FunFam" id="3.30.40.10:FF:000127">
    <property type="entry name" value="E3 ubiquitin-protein ligase RNF181"/>
    <property type="match status" value="1"/>
</dbReference>
<evidence type="ECO:0000259" key="10">
    <source>
        <dbReference type="PROSITE" id="PS50089"/>
    </source>
</evidence>
<keyword evidence="6" id="KW-0833">Ubl conjugation pathway</keyword>
<keyword evidence="12" id="KW-1185">Reference proteome</keyword>
<evidence type="ECO:0000256" key="6">
    <source>
        <dbReference type="ARBA" id="ARBA00022786"/>
    </source>
</evidence>
<keyword evidence="3" id="KW-0808">Transferase</keyword>
<feature type="domain" description="RING-type" evidence="10">
    <location>
        <begin position="116"/>
        <end position="157"/>
    </location>
</feature>
<dbReference type="GO" id="GO:0061630">
    <property type="term" value="F:ubiquitin protein ligase activity"/>
    <property type="evidence" value="ECO:0007669"/>
    <property type="project" value="UniProtKB-EC"/>
</dbReference>
<evidence type="ECO:0000313" key="12">
    <source>
        <dbReference type="Proteomes" id="UP000436088"/>
    </source>
</evidence>
<keyword evidence="11" id="KW-0328">Glycosyltransferase</keyword>
<dbReference type="PROSITE" id="PS50089">
    <property type="entry name" value="ZF_RING_2"/>
    <property type="match status" value="1"/>
</dbReference>
<proteinExistence type="predicted"/>
<dbReference type="GO" id="GO:0008270">
    <property type="term" value="F:zinc ion binding"/>
    <property type="evidence" value="ECO:0007669"/>
    <property type="project" value="UniProtKB-KW"/>
</dbReference>
<feature type="region of interest" description="Disordered" evidence="9">
    <location>
        <begin position="36"/>
        <end position="57"/>
    </location>
</feature>
<keyword evidence="4" id="KW-0479">Metal-binding</keyword>
<evidence type="ECO:0000256" key="1">
    <source>
        <dbReference type="ARBA" id="ARBA00000900"/>
    </source>
</evidence>
<reference evidence="11" key="1">
    <citation type="submission" date="2019-09" db="EMBL/GenBank/DDBJ databases">
        <title>Draft genome information of white flower Hibiscus syriacus.</title>
        <authorList>
            <person name="Kim Y.-M."/>
        </authorList>
    </citation>
    <scope>NUCLEOTIDE SEQUENCE [LARGE SCALE GENOMIC DNA]</scope>
    <source>
        <strain evidence="11">YM2019G1</strain>
    </source>
</reference>
<evidence type="ECO:0000256" key="3">
    <source>
        <dbReference type="ARBA" id="ARBA00022679"/>
    </source>
</evidence>
<accession>A0A6A3BJ89</accession>
<dbReference type="GO" id="GO:0016567">
    <property type="term" value="P:protein ubiquitination"/>
    <property type="evidence" value="ECO:0007669"/>
    <property type="project" value="TreeGrafter"/>
</dbReference>
<evidence type="ECO:0000313" key="11">
    <source>
        <dbReference type="EMBL" id="KAE8716097.1"/>
    </source>
</evidence>
<dbReference type="SMART" id="SM00184">
    <property type="entry name" value="RING"/>
    <property type="match status" value="1"/>
</dbReference>
<evidence type="ECO:0000256" key="4">
    <source>
        <dbReference type="ARBA" id="ARBA00022723"/>
    </source>
</evidence>
<dbReference type="InterPro" id="IPR001841">
    <property type="entry name" value="Znf_RING"/>
</dbReference>
<dbReference type="InterPro" id="IPR013083">
    <property type="entry name" value="Znf_RING/FYVE/PHD"/>
</dbReference>
<feature type="compositionally biased region" description="Polar residues" evidence="9">
    <location>
        <begin position="43"/>
        <end position="54"/>
    </location>
</feature>
<comment type="catalytic activity">
    <reaction evidence="1">
        <text>S-ubiquitinyl-[E2 ubiquitin-conjugating enzyme]-L-cysteine + [acceptor protein]-L-lysine = [E2 ubiquitin-conjugating enzyme]-L-cysteine + N(6)-ubiquitinyl-[acceptor protein]-L-lysine.</text>
        <dbReference type="EC" id="2.3.2.27"/>
    </reaction>
</comment>
<dbReference type="PANTHER" id="PTHR15710">
    <property type="entry name" value="E3 UBIQUITIN-PROTEIN LIGASE PRAJA"/>
    <property type="match status" value="1"/>
</dbReference>
<dbReference type="GO" id="GO:0005737">
    <property type="term" value="C:cytoplasm"/>
    <property type="evidence" value="ECO:0007669"/>
    <property type="project" value="TreeGrafter"/>
</dbReference>
<dbReference type="Proteomes" id="UP000436088">
    <property type="component" value="Unassembled WGS sequence"/>
</dbReference>
<gene>
    <name evidence="11" type="ORF">F3Y22_tig00110156pilonHSYRG00361</name>
</gene>
<evidence type="ECO:0000256" key="2">
    <source>
        <dbReference type="ARBA" id="ARBA00012483"/>
    </source>
</evidence>
<keyword evidence="5 8" id="KW-0863">Zinc-finger</keyword>
<protein>
    <recommendedName>
        <fullName evidence="2">RING-type E3 ubiquitin transferase</fullName>
        <ecNumber evidence="2">2.3.2.27</ecNumber>
    </recommendedName>
</protein>
<dbReference type="EC" id="2.3.2.27" evidence="2"/>
<sequence>MASETEAPPVSSLFERVLRHRELYLFLPFVLRSSDNDNDDVSRQSTENPDQETAPQRERTILVNPFTQGMVVIEGASNLEALVRGWANKDGHPPASKASIEAMPSVDIGEDEDGECVVCLEQWKSKEVAKGMPCKHKFHGECIEKWLEIHGSCPVCRYKMPVHDEENGKKRGEEREIWVRFSFNNGPSTGFGNENETQN</sequence>
<comment type="caution">
    <text evidence="11">The sequence shown here is derived from an EMBL/GenBank/DDBJ whole genome shotgun (WGS) entry which is preliminary data.</text>
</comment>
<dbReference type="Gene3D" id="3.30.40.10">
    <property type="entry name" value="Zinc/RING finger domain, C3HC4 (zinc finger)"/>
    <property type="match status" value="1"/>
</dbReference>
<evidence type="ECO:0000256" key="5">
    <source>
        <dbReference type="ARBA" id="ARBA00022771"/>
    </source>
</evidence>
<keyword evidence="7" id="KW-0862">Zinc</keyword>
<dbReference type="SUPFAM" id="SSF57850">
    <property type="entry name" value="RING/U-box"/>
    <property type="match status" value="1"/>
</dbReference>
<dbReference type="EMBL" id="VEPZ02000855">
    <property type="protein sequence ID" value="KAE8716097.1"/>
    <property type="molecule type" value="Genomic_DNA"/>
</dbReference>
<name>A0A6A3BJ89_HIBSY</name>
<organism evidence="11 12">
    <name type="scientific">Hibiscus syriacus</name>
    <name type="common">Rose of Sharon</name>
    <dbReference type="NCBI Taxonomy" id="106335"/>
    <lineage>
        <taxon>Eukaryota</taxon>
        <taxon>Viridiplantae</taxon>
        <taxon>Streptophyta</taxon>
        <taxon>Embryophyta</taxon>
        <taxon>Tracheophyta</taxon>
        <taxon>Spermatophyta</taxon>
        <taxon>Magnoliopsida</taxon>
        <taxon>eudicotyledons</taxon>
        <taxon>Gunneridae</taxon>
        <taxon>Pentapetalae</taxon>
        <taxon>rosids</taxon>
        <taxon>malvids</taxon>
        <taxon>Malvales</taxon>
        <taxon>Malvaceae</taxon>
        <taxon>Malvoideae</taxon>
        <taxon>Hibiscus</taxon>
    </lineage>
</organism>